<protein>
    <submittedName>
        <fullName evidence="1">Uncharacterized protein</fullName>
    </submittedName>
</protein>
<gene>
    <name evidence="1" type="ORF">K0M31_003575</name>
</gene>
<reference evidence="1" key="1">
    <citation type="submission" date="2021-10" db="EMBL/GenBank/DDBJ databases">
        <title>Melipona bicolor Genome sequencing and assembly.</title>
        <authorList>
            <person name="Araujo N.S."/>
            <person name="Arias M.C."/>
        </authorList>
    </citation>
    <scope>NUCLEOTIDE SEQUENCE</scope>
    <source>
        <strain evidence="1">USP_2M_L1-L4_2017</strain>
        <tissue evidence="1">Whole body</tissue>
    </source>
</reference>
<dbReference type="Proteomes" id="UP001177670">
    <property type="component" value="Unassembled WGS sequence"/>
</dbReference>
<dbReference type="EMBL" id="JAHYIQ010000011">
    <property type="protein sequence ID" value="KAK1128090.1"/>
    <property type="molecule type" value="Genomic_DNA"/>
</dbReference>
<name>A0AA40FZW4_9HYME</name>
<comment type="caution">
    <text evidence="1">The sequence shown here is derived from an EMBL/GenBank/DDBJ whole genome shotgun (WGS) entry which is preliminary data.</text>
</comment>
<dbReference type="AlphaFoldDB" id="A0AA40FZW4"/>
<evidence type="ECO:0000313" key="1">
    <source>
        <dbReference type="EMBL" id="KAK1128090.1"/>
    </source>
</evidence>
<feature type="non-terminal residue" evidence="1">
    <location>
        <position position="63"/>
    </location>
</feature>
<keyword evidence="2" id="KW-1185">Reference proteome</keyword>
<sequence>MRYACIRETGRETALVVFVQQCVYVHISNSTGDSMLECSTTCGGHSIPTKSISIVTGYIGSQP</sequence>
<evidence type="ECO:0000313" key="2">
    <source>
        <dbReference type="Proteomes" id="UP001177670"/>
    </source>
</evidence>
<accession>A0AA40FZW4</accession>
<organism evidence="1 2">
    <name type="scientific">Melipona bicolor</name>
    <dbReference type="NCBI Taxonomy" id="60889"/>
    <lineage>
        <taxon>Eukaryota</taxon>
        <taxon>Metazoa</taxon>
        <taxon>Ecdysozoa</taxon>
        <taxon>Arthropoda</taxon>
        <taxon>Hexapoda</taxon>
        <taxon>Insecta</taxon>
        <taxon>Pterygota</taxon>
        <taxon>Neoptera</taxon>
        <taxon>Endopterygota</taxon>
        <taxon>Hymenoptera</taxon>
        <taxon>Apocrita</taxon>
        <taxon>Aculeata</taxon>
        <taxon>Apoidea</taxon>
        <taxon>Anthophila</taxon>
        <taxon>Apidae</taxon>
        <taxon>Melipona</taxon>
    </lineage>
</organism>
<proteinExistence type="predicted"/>